<reference evidence="1" key="1">
    <citation type="journal article" date="2016" name="Mol. Biol. Evol.">
        <title>Comparative Genomics of Early-Diverging Mushroom-Forming Fungi Provides Insights into the Origins of Lignocellulose Decay Capabilities.</title>
        <authorList>
            <person name="Nagy L.G."/>
            <person name="Riley R."/>
            <person name="Tritt A."/>
            <person name="Adam C."/>
            <person name="Daum C."/>
            <person name="Floudas D."/>
            <person name="Sun H."/>
            <person name="Yadav J.S."/>
            <person name="Pangilinan J."/>
            <person name="Larsson K.H."/>
            <person name="Matsuura K."/>
            <person name="Barry K."/>
            <person name="Labutti K."/>
            <person name="Kuo R."/>
            <person name="Ohm R.A."/>
            <person name="Bhattacharya S.S."/>
            <person name="Shirouzu T."/>
            <person name="Yoshinaga Y."/>
            <person name="Martin F.M."/>
            <person name="Grigoriev I.V."/>
            <person name="Hibbett D.S."/>
        </authorList>
    </citation>
    <scope>NUCLEOTIDE SEQUENCE [LARGE SCALE GENOMIC DNA]</scope>
    <source>
        <strain evidence="1">CBS 109695</strain>
    </source>
</reference>
<organism evidence="1">
    <name type="scientific">Athelia psychrophila</name>
    <dbReference type="NCBI Taxonomy" id="1759441"/>
    <lineage>
        <taxon>Eukaryota</taxon>
        <taxon>Fungi</taxon>
        <taxon>Dikarya</taxon>
        <taxon>Basidiomycota</taxon>
        <taxon>Agaricomycotina</taxon>
        <taxon>Agaricomycetes</taxon>
        <taxon>Agaricomycetidae</taxon>
        <taxon>Atheliales</taxon>
        <taxon>Atheliaceae</taxon>
        <taxon>Athelia</taxon>
    </lineage>
</organism>
<protein>
    <submittedName>
        <fullName evidence="1">Uncharacterized protein</fullName>
    </submittedName>
</protein>
<evidence type="ECO:0000313" key="1">
    <source>
        <dbReference type="EMBL" id="KZP04340.1"/>
    </source>
</evidence>
<sequence length="102" mass="11419">MILFPESKYYVFNAGAPVWGIYPEQREAPQYLAVTPLLSRLHSPNIGTKLARPSKVRAQIWSLSPTKKNSDIDDDAEDPGRMCYTIVLCTERTSSNAVLTFA</sequence>
<dbReference type="OrthoDB" id="4703at2759"/>
<accession>A0A167UVE1</accession>
<proteinExistence type="predicted"/>
<dbReference type="STRING" id="436010.A0A167UVE1"/>
<name>A0A167UVE1_9AGAM</name>
<dbReference type="EMBL" id="KV417934">
    <property type="protein sequence ID" value="KZP04340.1"/>
    <property type="molecule type" value="Genomic_DNA"/>
</dbReference>
<dbReference type="AlphaFoldDB" id="A0A167UVE1"/>
<gene>
    <name evidence="1" type="ORF">FIBSPDRAFT_1054753</name>
</gene>